<evidence type="ECO:0000313" key="2">
    <source>
        <dbReference type="WBParaSite" id="ALUE_0000400901-mRNA-1"/>
    </source>
</evidence>
<keyword evidence="1" id="KW-1185">Reference proteome</keyword>
<accession>A0A0M3HPV9</accession>
<dbReference type="Gene3D" id="1.25.40.180">
    <property type="match status" value="1"/>
</dbReference>
<reference evidence="2" key="1">
    <citation type="submission" date="2017-02" db="UniProtKB">
        <authorList>
            <consortium name="WormBaseParasite"/>
        </authorList>
    </citation>
    <scope>IDENTIFICATION</scope>
</reference>
<organism evidence="1 2">
    <name type="scientific">Ascaris lumbricoides</name>
    <name type="common">Giant roundworm</name>
    <dbReference type="NCBI Taxonomy" id="6252"/>
    <lineage>
        <taxon>Eukaryota</taxon>
        <taxon>Metazoa</taxon>
        <taxon>Ecdysozoa</taxon>
        <taxon>Nematoda</taxon>
        <taxon>Chromadorea</taxon>
        <taxon>Rhabditida</taxon>
        <taxon>Spirurina</taxon>
        <taxon>Ascaridomorpha</taxon>
        <taxon>Ascaridoidea</taxon>
        <taxon>Ascarididae</taxon>
        <taxon>Ascaris</taxon>
    </lineage>
</organism>
<name>A0A0M3HPV9_ASCLU</name>
<dbReference type="Proteomes" id="UP000036681">
    <property type="component" value="Unplaced"/>
</dbReference>
<sequence length="80" mass="9546">MRTDRKRPPDDRDEENFFKRRKLVGPEEMDDRLKSLIARVFDDTATSSLESNLESLSQVLQIDYFDFKEGLLRVLPQWKI</sequence>
<protein>
    <submittedName>
        <fullName evidence="2">Nbl1_Borealin_N domain-containing protein</fullName>
    </submittedName>
</protein>
<proteinExistence type="predicted"/>
<dbReference type="WBParaSite" id="ALUE_0000400901-mRNA-1">
    <property type="protein sequence ID" value="ALUE_0000400901-mRNA-1"/>
    <property type="gene ID" value="ALUE_0000400901"/>
</dbReference>
<evidence type="ECO:0000313" key="1">
    <source>
        <dbReference type="Proteomes" id="UP000036681"/>
    </source>
</evidence>
<dbReference type="AlphaFoldDB" id="A0A0M3HPV9"/>